<feature type="compositionally biased region" description="Low complexity" evidence="1">
    <location>
        <begin position="1"/>
        <end position="25"/>
    </location>
</feature>
<proteinExistence type="predicted"/>
<organism evidence="2 3">
    <name type="scientific">Aeromonas veronii</name>
    <dbReference type="NCBI Taxonomy" id="654"/>
    <lineage>
        <taxon>Bacteria</taxon>
        <taxon>Pseudomonadati</taxon>
        <taxon>Pseudomonadota</taxon>
        <taxon>Gammaproteobacteria</taxon>
        <taxon>Aeromonadales</taxon>
        <taxon>Aeromonadaceae</taxon>
        <taxon>Aeromonas</taxon>
    </lineage>
</organism>
<reference evidence="2 3" key="1">
    <citation type="submission" date="2019-10" db="EMBL/GenBank/DDBJ databases">
        <authorList>
            <person name="Karimi E."/>
        </authorList>
    </citation>
    <scope>NUCLEOTIDE SEQUENCE [LARGE SCALE GENOMIC DNA]</scope>
    <source>
        <strain evidence="2">Aeromonas sp. 8C</strain>
    </source>
</reference>
<dbReference type="AlphaFoldDB" id="A0A653KU38"/>
<evidence type="ECO:0000256" key="1">
    <source>
        <dbReference type="SAM" id="MobiDB-lite"/>
    </source>
</evidence>
<dbReference type="EMBL" id="CABWLC010000004">
    <property type="protein sequence ID" value="VXA81911.1"/>
    <property type="molecule type" value="Genomic_DNA"/>
</dbReference>
<accession>A0A653KU38</accession>
<evidence type="ECO:0000313" key="3">
    <source>
        <dbReference type="Proteomes" id="UP000439123"/>
    </source>
</evidence>
<gene>
    <name evidence="2" type="ORF">AERO8C_120408</name>
</gene>
<feature type="region of interest" description="Disordered" evidence="1">
    <location>
        <begin position="1"/>
        <end position="63"/>
    </location>
</feature>
<dbReference type="Proteomes" id="UP000439123">
    <property type="component" value="Unassembled WGS sequence"/>
</dbReference>
<name>A0A653KU38_AERVE</name>
<evidence type="ECO:0000313" key="2">
    <source>
        <dbReference type="EMBL" id="VXA81911.1"/>
    </source>
</evidence>
<protein>
    <submittedName>
        <fullName evidence="2">Uncharacterized protein</fullName>
    </submittedName>
</protein>
<sequence>MGLRLHLQLLPQGQHPHSGQQPEGPEAGGSSLSTPLARQQVHWARQEGEACASPSLISPTPIR</sequence>